<evidence type="ECO:0000313" key="1">
    <source>
        <dbReference type="EMBL" id="QKJ26384.1"/>
    </source>
</evidence>
<sequence>MNNLFLSNEIIILLFSQIVIYFLLFISFFISIQILKNWDYTKSNSLQYNLEKKAYLVILIISFALFSKIFTFFYFIYSIDSLTFLVHGAMCAAGIFSSNDFGNFSLVLKVINLFFIGFWIILNYLDLKQKDYKYTKLKFSFFIIIFVLFSVELILDLYFLINIPTKEPVECCSIIFGVSSVSTNIPFNLNIPNLITIFYLLYILTVISSLQKKSLLLLFSNILFTYLAYFSVTYFFSTYIYELPTHQCPFCMLQTEYNFIGYFIWSSLFLGLFFSICTNIFSKFEGLNKGKIYKLSLIFNSIFVLLVSFYVARYYILNGVLL</sequence>
<gene>
    <name evidence="1" type="ORF">ACBT_0420</name>
</gene>
<accession>A0A5J6RF06</accession>
<name>A0A5J6RF06_9BACT</name>
<proteinExistence type="predicted"/>
<organism evidence="1 2">
    <name type="scientific">Aliarcobacter cibarius</name>
    <dbReference type="NCBI Taxonomy" id="255507"/>
    <lineage>
        <taxon>Bacteria</taxon>
        <taxon>Pseudomonadati</taxon>
        <taxon>Campylobacterota</taxon>
        <taxon>Epsilonproteobacteria</taxon>
        <taxon>Campylobacterales</taxon>
        <taxon>Arcobacteraceae</taxon>
        <taxon>Aliarcobacter</taxon>
    </lineage>
</organism>
<dbReference type="RefSeq" id="WP_024775616.1">
    <property type="nucleotide sequence ID" value="NZ_CP043857.1"/>
</dbReference>
<dbReference type="AlphaFoldDB" id="A0A5J6RF06"/>
<dbReference type="KEGG" id="acib:ACBT_0420"/>
<reference evidence="1 2" key="1">
    <citation type="submission" date="2020-05" db="EMBL/GenBank/DDBJ databases">
        <title>Complete genome sequencing of Campylobacter and Arcobacter type strains.</title>
        <authorList>
            <person name="Miller W.G."/>
            <person name="Yee E."/>
        </authorList>
    </citation>
    <scope>NUCLEOTIDE SEQUENCE [LARGE SCALE GENOMIC DNA]</scope>
    <source>
        <strain evidence="1 2">LMG 21996</strain>
    </source>
</reference>
<dbReference type="Proteomes" id="UP000509513">
    <property type="component" value="Chromosome"/>
</dbReference>
<protein>
    <submittedName>
        <fullName evidence="1">Putative membrane protein</fullName>
    </submittedName>
</protein>
<dbReference type="EMBL" id="CP054051">
    <property type="protein sequence ID" value="QKJ26384.1"/>
    <property type="molecule type" value="Genomic_DNA"/>
</dbReference>
<evidence type="ECO:0000313" key="2">
    <source>
        <dbReference type="Proteomes" id="UP000509513"/>
    </source>
</evidence>